<dbReference type="InterPro" id="IPR050116">
    <property type="entry name" value="DNA_polymerase-Y"/>
</dbReference>
<evidence type="ECO:0000313" key="15">
    <source>
        <dbReference type="EMBL" id="CCM16976.1"/>
    </source>
</evidence>
<dbReference type="Gene3D" id="3.30.1490.100">
    <property type="entry name" value="DNA polymerase, Y-family, little finger domain"/>
    <property type="match status" value="1"/>
</dbReference>
<dbReference type="GO" id="GO:0003887">
    <property type="term" value="F:DNA-directed DNA polymerase activity"/>
    <property type="evidence" value="ECO:0007669"/>
    <property type="project" value="UniProtKB-KW"/>
</dbReference>
<dbReference type="AlphaFoldDB" id="A0A1E1J084"/>
<feature type="compositionally biased region" description="Basic and acidic residues" evidence="13">
    <location>
        <begin position="730"/>
        <end position="739"/>
    </location>
</feature>
<feature type="compositionally biased region" description="Polar residues" evidence="13">
    <location>
        <begin position="96"/>
        <end position="115"/>
    </location>
</feature>
<evidence type="ECO:0000256" key="10">
    <source>
        <dbReference type="ARBA" id="ARBA00022932"/>
    </source>
</evidence>
<feature type="region of interest" description="Disordered" evidence="13">
    <location>
        <begin position="641"/>
        <end position="688"/>
    </location>
</feature>
<evidence type="ECO:0000256" key="1">
    <source>
        <dbReference type="ARBA" id="ARBA00010945"/>
    </source>
</evidence>
<evidence type="ECO:0000256" key="2">
    <source>
        <dbReference type="ARBA" id="ARBA00012417"/>
    </source>
</evidence>
<evidence type="ECO:0000256" key="9">
    <source>
        <dbReference type="ARBA" id="ARBA00022842"/>
    </source>
</evidence>
<dbReference type="Gene3D" id="1.10.150.810">
    <property type="match status" value="2"/>
</dbReference>
<feature type="compositionally biased region" description="Polar residues" evidence="13">
    <location>
        <begin position="672"/>
        <end position="685"/>
    </location>
</feature>
<dbReference type="InterPro" id="IPR022880">
    <property type="entry name" value="DNApol_IV"/>
</dbReference>
<dbReference type="CDD" id="cd03586">
    <property type="entry name" value="PolY_Pol_IV_kappa"/>
    <property type="match status" value="1"/>
</dbReference>
<dbReference type="SUPFAM" id="SSF56672">
    <property type="entry name" value="DNA/RNA polymerases"/>
    <property type="match status" value="1"/>
</dbReference>
<dbReference type="Pfam" id="PF11799">
    <property type="entry name" value="IMS_C"/>
    <property type="match status" value="1"/>
</dbReference>
<comment type="catalytic activity">
    <reaction evidence="12">
        <text>DNA(n) + a 2'-deoxyribonucleoside 5'-triphosphate = DNA(n+1) + diphosphate</text>
        <dbReference type="Rhea" id="RHEA:22508"/>
        <dbReference type="Rhea" id="RHEA-COMP:17339"/>
        <dbReference type="Rhea" id="RHEA-COMP:17340"/>
        <dbReference type="ChEBI" id="CHEBI:33019"/>
        <dbReference type="ChEBI" id="CHEBI:61560"/>
        <dbReference type="ChEBI" id="CHEBI:173112"/>
        <dbReference type="EC" id="2.7.7.7"/>
    </reaction>
</comment>
<protein>
    <recommendedName>
        <fullName evidence="3">DNA polymerase kappa</fullName>
        <ecNumber evidence="2">2.7.7.7</ecNumber>
    </recommendedName>
</protein>
<evidence type="ECO:0000256" key="3">
    <source>
        <dbReference type="ARBA" id="ARBA00016178"/>
    </source>
</evidence>
<evidence type="ECO:0000256" key="8">
    <source>
        <dbReference type="ARBA" id="ARBA00022763"/>
    </source>
</evidence>
<keyword evidence="7" id="KW-0479">Metal-binding</keyword>
<feature type="compositionally biased region" description="Acidic residues" evidence="13">
    <location>
        <begin position="745"/>
        <end position="754"/>
    </location>
</feature>
<keyword evidence="4" id="KW-0808">Transferase</keyword>
<evidence type="ECO:0000259" key="14">
    <source>
        <dbReference type="PROSITE" id="PS50173"/>
    </source>
</evidence>
<comment type="similarity">
    <text evidence="1">Belongs to the DNA polymerase type-Y family.</text>
</comment>
<feature type="domain" description="UmuC" evidence="14">
    <location>
        <begin position="233"/>
        <end position="424"/>
    </location>
</feature>
<dbReference type="Pfam" id="PF11798">
    <property type="entry name" value="IMS_HHH"/>
    <property type="match status" value="1"/>
</dbReference>
<reference evidence="15" key="1">
    <citation type="submission" date="2012-08" db="EMBL/GenBank/DDBJ databases">
        <title>Comparative genomics of metastatic and non-metastatic Leishmania guyanensis provides insights into polygenic factors involved in Leishmania RNA virus infection.</title>
        <authorList>
            <person name="Smith D."/>
            <person name="Hertz-Fowler C."/>
            <person name="Martin R."/>
            <person name="Dickens N."/>
            <person name="Fasel N."/>
            <person name="Falquet L."/>
            <person name="Beverley S."/>
            <person name="Zangger H."/>
            <person name="Calderon-Copete S."/>
            <person name="Mottram J."/>
            <person name="Xenarios I."/>
        </authorList>
    </citation>
    <scope>NUCLEOTIDE SEQUENCE</scope>
    <source>
        <strain evidence="15">MHOM/BR/75/M4147/SSU:IR2SAT-LUC</strain>
    </source>
</reference>
<keyword evidence="9" id="KW-0460">Magnesium</keyword>
<proteinExistence type="inferred from homology"/>
<dbReference type="PANTHER" id="PTHR11076:SF33">
    <property type="entry name" value="DNA POLYMERASE KAPPA"/>
    <property type="match status" value="1"/>
</dbReference>
<dbReference type="GO" id="GO:0046872">
    <property type="term" value="F:metal ion binding"/>
    <property type="evidence" value="ECO:0007669"/>
    <property type="project" value="UniProtKB-KW"/>
</dbReference>
<dbReference type="EMBL" id="CALQ01001189">
    <property type="protein sequence ID" value="CCM16976.1"/>
    <property type="molecule type" value="Genomic_DNA"/>
</dbReference>
<dbReference type="Gene3D" id="3.40.1170.60">
    <property type="match status" value="1"/>
</dbReference>
<organism evidence="15">
    <name type="scientific">Leishmania guyanensis</name>
    <dbReference type="NCBI Taxonomy" id="5670"/>
    <lineage>
        <taxon>Eukaryota</taxon>
        <taxon>Discoba</taxon>
        <taxon>Euglenozoa</taxon>
        <taxon>Kinetoplastea</taxon>
        <taxon>Metakinetoplastina</taxon>
        <taxon>Trypanosomatida</taxon>
        <taxon>Trypanosomatidae</taxon>
        <taxon>Leishmaniinae</taxon>
        <taxon>Leishmania</taxon>
        <taxon>Leishmania guyanensis species complex</taxon>
    </lineage>
</organism>
<dbReference type="InterPro" id="IPR043502">
    <property type="entry name" value="DNA/RNA_pol_sf"/>
</dbReference>
<dbReference type="PROSITE" id="PS50173">
    <property type="entry name" value="UMUC"/>
    <property type="match status" value="1"/>
</dbReference>
<gene>
    <name evidence="15" type="primary">LgM4147LRVhigh.28.01530.01400</name>
    <name evidence="15" type="ORF">BN36_2844780</name>
</gene>
<feature type="region of interest" description="Disordered" evidence="13">
    <location>
        <begin position="710"/>
        <end position="754"/>
    </location>
</feature>
<keyword evidence="11" id="KW-0234">DNA repair</keyword>
<dbReference type="GO" id="GO:0006260">
    <property type="term" value="P:DNA replication"/>
    <property type="evidence" value="ECO:0007669"/>
    <property type="project" value="UniProtKB-KW"/>
</dbReference>
<dbReference type="FunFam" id="3.40.1170.60:FF:000017">
    <property type="entry name" value="Putative DNA polymerase kappa"/>
    <property type="match status" value="1"/>
</dbReference>
<dbReference type="GO" id="GO:0003684">
    <property type="term" value="F:damaged DNA binding"/>
    <property type="evidence" value="ECO:0007669"/>
    <property type="project" value="InterPro"/>
</dbReference>
<dbReference type="PANTHER" id="PTHR11076">
    <property type="entry name" value="DNA REPAIR POLYMERASE UMUC / TRANSFERASE FAMILY MEMBER"/>
    <property type="match status" value="1"/>
</dbReference>
<evidence type="ECO:0000256" key="4">
    <source>
        <dbReference type="ARBA" id="ARBA00022679"/>
    </source>
</evidence>
<dbReference type="Pfam" id="PF00817">
    <property type="entry name" value="IMS"/>
    <property type="match status" value="1"/>
</dbReference>
<dbReference type="InterPro" id="IPR001126">
    <property type="entry name" value="UmuC"/>
</dbReference>
<name>A0A1E1J084_LEIGU</name>
<evidence type="ECO:0000256" key="12">
    <source>
        <dbReference type="ARBA" id="ARBA00049244"/>
    </source>
</evidence>
<evidence type="ECO:0000256" key="6">
    <source>
        <dbReference type="ARBA" id="ARBA00022705"/>
    </source>
</evidence>
<evidence type="ECO:0000256" key="7">
    <source>
        <dbReference type="ARBA" id="ARBA00022723"/>
    </source>
</evidence>
<keyword evidence="5" id="KW-0548">Nucleotidyltransferase</keyword>
<evidence type="ECO:0000256" key="5">
    <source>
        <dbReference type="ARBA" id="ARBA00022695"/>
    </source>
</evidence>
<dbReference type="GO" id="GO:0042276">
    <property type="term" value="P:error-prone translesion synthesis"/>
    <property type="evidence" value="ECO:0007669"/>
    <property type="project" value="TreeGrafter"/>
</dbReference>
<dbReference type="Gene3D" id="3.30.70.270">
    <property type="match status" value="1"/>
</dbReference>
<evidence type="ECO:0000256" key="11">
    <source>
        <dbReference type="ARBA" id="ARBA00023204"/>
    </source>
</evidence>
<accession>A0A1E1J084</accession>
<keyword evidence="8" id="KW-0227">DNA damage</keyword>
<feature type="region of interest" description="Disordered" evidence="13">
    <location>
        <begin position="61"/>
        <end position="115"/>
    </location>
</feature>
<evidence type="ECO:0000256" key="13">
    <source>
        <dbReference type="SAM" id="MobiDB-lite"/>
    </source>
</evidence>
<dbReference type="SUPFAM" id="SSF100879">
    <property type="entry name" value="Lesion bypass DNA polymerase (Y-family), little finger domain"/>
    <property type="match status" value="1"/>
</dbReference>
<keyword evidence="6" id="KW-0235">DNA replication</keyword>
<dbReference type="InterPro" id="IPR043128">
    <property type="entry name" value="Rev_trsase/Diguanyl_cyclase"/>
</dbReference>
<dbReference type="GO" id="GO:0005634">
    <property type="term" value="C:nucleus"/>
    <property type="evidence" value="ECO:0007669"/>
    <property type="project" value="TreeGrafter"/>
</dbReference>
<sequence>MSAERDSSAPVRSPPSDVRTAGGQRLSLITCRTAITPPTVPPRTLSPLPPVFPIQVLTRTTSPAPSTVHTPVRGMQISSDNHENLNSSSGSGGSSHNTYKSVPSSAPTLGSSPSCSVAADESSRGFLYANTSSVGGTAVPKVVFFDNTKAGLHAVDKAKAEALITALSKNSDFYINEERKAQRRKRQIEGLLVKTRQYEGNVCGQPDVFRQLQRDVADLEASFEMYRSFDSIYVHVDMDMFYAAVEMKKNPQYAEVPLGVGSMAMLSTTNYLARQYGVRSGMPGFIGMRLCPQLVIVPTDFAACRVESAKFKGVVRNYDPAAQVLGMDEIMMCLDDYLAQHHMDATTHAERFDVAERIIEECRRRVAEVTGLTASAGIAPTPTLAKMASDYKKPNGQFAVRLFSREAVMDYLASIPVRRVPGIGKSRESILAGLGIHTLGEVYQQRHRLFYILTRKTYEFLLVSAMGIGGMYDSLEAAPPSSAGTTTKTVAALDGESNEDDWRRKSVGQERTFYKLKDSMELQAIAHMNLRQSHETLVAEDLLCSQVVLKLKHRSFHVKQHSKSLNVYTDDYEVLRRALDDLLLPVVDDFAKFRLLGIRLEKLRRRPQNSGAGGAIILTVKSTAEAGSTQPTLSHFFARQSASAAHPMRHTPQKQQQQLLALRKRYRDTSRSGEGNDSSADLSNNGDEDGAVLVVSSESQLTDVEEVNGPMVSCAAPSPHSGLCTAPAAKEQKKAHDEEVGSDGSADDDVVIVE</sequence>
<dbReference type="InterPro" id="IPR017961">
    <property type="entry name" value="DNA_pol_Y-fam_little_finger"/>
</dbReference>
<dbReference type="GO" id="GO:0006281">
    <property type="term" value="P:DNA repair"/>
    <property type="evidence" value="ECO:0007669"/>
    <property type="project" value="UniProtKB-KW"/>
</dbReference>
<feature type="region of interest" description="Disordered" evidence="13">
    <location>
        <begin position="1"/>
        <end position="25"/>
    </location>
</feature>
<dbReference type="EC" id="2.7.7.7" evidence="2"/>
<dbReference type="InterPro" id="IPR024728">
    <property type="entry name" value="PolY_HhH_motif"/>
</dbReference>
<keyword evidence="10" id="KW-0239">DNA-directed DNA polymerase</keyword>
<dbReference type="InterPro" id="IPR036775">
    <property type="entry name" value="DNA_pol_Y-fam_lit_finger_sf"/>
</dbReference>
<dbReference type="FunFam" id="3.30.1490.100:FF:000004">
    <property type="entry name" value="DNA polymerase IV"/>
    <property type="match status" value="1"/>
</dbReference>